<dbReference type="InterPro" id="IPR020904">
    <property type="entry name" value="Sc_DH/Rdtase_CS"/>
</dbReference>
<dbReference type="GO" id="GO:0005737">
    <property type="term" value="C:cytoplasm"/>
    <property type="evidence" value="ECO:0007669"/>
    <property type="project" value="TreeGrafter"/>
</dbReference>
<dbReference type="PROSITE" id="PS00061">
    <property type="entry name" value="ADH_SHORT"/>
    <property type="match status" value="1"/>
</dbReference>
<dbReference type="Pfam" id="PF00106">
    <property type="entry name" value="adh_short"/>
    <property type="match status" value="1"/>
</dbReference>
<proteinExistence type="inferred from homology"/>
<dbReference type="HOGENOM" id="CLU_010194_13_0_1"/>
<sequence length="291" mass="30775">MGPPTAIVTGGSSGIGDALVRHLVSLNWRVVVADINPPKESLPETLFVKTDISSWQDQADMFKQAYAWSGRLDFVALNAGVDHGDDVFGNLSGHVDRPPSKPDTRPFEVNITGTFYGIKLAAHYMTVPSTHSDKPKPGGKIIITASGGGIFPIPILPQYTASKHALVGLVRALARNDAATTADVRINAVCPAIVDTPGLPPGLASKLGPDQLTPMSTVLRCFDALADFAAVRDDDWVAHGKTGETVEANGEEFIWHQPPQPQGGKFMREAGVLAAAQAYKQMSAEGAATAT</sequence>
<dbReference type="STRING" id="1442368.A0A0D2H1Z5"/>
<accession>A0A0D2H1Z5</accession>
<dbReference type="PRINTS" id="PR00081">
    <property type="entry name" value="GDHRDH"/>
</dbReference>
<dbReference type="PANTHER" id="PTHR44229">
    <property type="entry name" value="15-HYDROXYPROSTAGLANDIN DEHYDROGENASE [NAD(+)]"/>
    <property type="match status" value="1"/>
</dbReference>
<dbReference type="SUPFAM" id="SSF51735">
    <property type="entry name" value="NAD(P)-binding Rossmann-fold domains"/>
    <property type="match status" value="1"/>
</dbReference>
<organism evidence="4 5">
    <name type="scientific">Fonsecaea pedrosoi CBS 271.37</name>
    <dbReference type="NCBI Taxonomy" id="1442368"/>
    <lineage>
        <taxon>Eukaryota</taxon>
        <taxon>Fungi</taxon>
        <taxon>Dikarya</taxon>
        <taxon>Ascomycota</taxon>
        <taxon>Pezizomycotina</taxon>
        <taxon>Eurotiomycetes</taxon>
        <taxon>Chaetothyriomycetidae</taxon>
        <taxon>Chaetothyriales</taxon>
        <taxon>Herpotrichiellaceae</taxon>
        <taxon>Fonsecaea</taxon>
    </lineage>
</organism>
<name>A0A0D2H1Z5_9EURO</name>
<dbReference type="InterPro" id="IPR036291">
    <property type="entry name" value="NAD(P)-bd_dom_sf"/>
</dbReference>
<gene>
    <name evidence="4" type="ORF">Z517_00288</name>
</gene>
<keyword evidence="3" id="KW-0560">Oxidoreductase</keyword>
<dbReference type="InterPro" id="IPR002347">
    <property type="entry name" value="SDR_fam"/>
</dbReference>
<reference evidence="4 5" key="1">
    <citation type="submission" date="2015-01" db="EMBL/GenBank/DDBJ databases">
        <title>The Genome Sequence of Fonsecaea pedrosoi CBS 271.37.</title>
        <authorList>
            <consortium name="The Broad Institute Genomics Platform"/>
            <person name="Cuomo C."/>
            <person name="de Hoog S."/>
            <person name="Gorbushina A."/>
            <person name="Stielow B."/>
            <person name="Teixiera M."/>
            <person name="Abouelleil A."/>
            <person name="Chapman S.B."/>
            <person name="Priest M."/>
            <person name="Young S.K."/>
            <person name="Wortman J."/>
            <person name="Nusbaum C."/>
            <person name="Birren B."/>
        </authorList>
    </citation>
    <scope>NUCLEOTIDE SEQUENCE [LARGE SCALE GENOMIC DNA]</scope>
    <source>
        <strain evidence="4 5">CBS 271.37</strain>
    </source>
</reference>
<dbReference type="AlphaFoldDB" id="A0A0D2H1Z5"/>
<comment type="similarity">
    <text evidence="1">Belongs to the short-chain dehydrogenases/reductases (SDR) family.</text>
</comment>
<keyword evidence="5" id="KW-1185">Reference proteome</keyword>
<dbReference type="Proteomes" id="UP000053029">
    <property type="component" value="Unassembled WGS sequence"/>
</dbReference>
<protein>
    <submittedName>
        <fullName evidence="4">Uncharacterized protein</fullName>
    </submittedName>
</protein>
<dbReference type="EMBL" id="KN846969">
    <property type="protein sequence ID" value="KIW84900.1"/>
    <property type="molecule type" value="Genomic_DNA"/>
</dbReference>
<keyword evidence="2" id="KW-0521">NADP</keyword>
<evidence type="ECO:0000256" key="3">
    <source>
        <dbReference type="ARBA" id="ARBA00023002"/>
    </source>
</evidence>
<dbReference type="PANTHER" id="PTHR44229:SF4">
    <property type="entry name" value="15-HYDROXYPROSTAGLANDIN DEHYDROGENASE [NAD(+)]"/>
    <property type="match status" value="1"/>
</dbReference>
<dbReference type="VEuPathDB" id="FungiDB:Z517_00288"/>
<dbReference type="Gene3D" id="3.40.50.720">
    <property type="entry name" value="NAD(P)-binding Rossmann-like Domain"/>
    <property type="match status" value="1"/>
</dbReference>
<dbReference type="GO" id="GO:0016616">
    <property type="term" value="F:oxidoreductase activity, acting on the CH-OH group of donors, NAD or NADP as acceptor"/>
    <property type="evidence" value="ECO:0007669"/>
    <property type="project" value="TreeGrafter"/>
</dbReference>
<evidence type="ECO:0000313" key="5">
    <source>
        <dbReference type="Proteomes" id="UP000053029"/>
    </source>
</evidence>
<dbReference type="RefSeq" id="XP_013288708.1">
    <property type="nucleotide sequence ID" value="XM_013433254.1"/>
</dbReference>
<evidence type="ECO:0000256" key="2">
    <source>
        <dbReference type="ARBA" id="ARBA00022857"/>
    </source>
</evidence>
<dbReference type="OrthoDB" id="5371740at2759"/>
<dbReference type="GeneID" id="25299778"/>
<evidence type="ECO:0000313" key="4">
    <source>
        <dbReference type="EMBL" id="KIW84900.1"/>
    </source>
</evidence>
<evidence type="ECO:0000256" key="1">
    <source>
        <dbReference type="ARBA" id="ARBA00006484"/>
    </source>
</evidence>